<keyword evidence="5" id="KW-0067">ATP-binding</keyword>
<dbReference type="FunFam" id="1.10.510.10:FF:000210">
    <property type="entry name" value="Non-specific serine/threonine protein kinase"/>
    <property type="match status" value="1"/>
</dbReference>
<dbReference type="Proteomes" id="UP000887565">
    <property type="component" value="Unplaced"/>
</dbReference>
<keyword evidence="2" id="KW-0808">Transferase</keyword>
<dbReference type="InterPro" id="IPR008271">
    <property type="entry name" value="Ser/Thr_kinase_AS"/>
</dbReference>
<evidence type="ECO:0000313" key="10">
    <source>
        <dbReference type="WBParaSite" id="nRc.2.0.1.t30681-RA"/>
    </source>
</evidence>
<accession>A0A915JWI0</accession>
<sequence length="235" mass="26795">MIYCSVTVFKIGTRSSRGCFDDSTARFYTACAMEGIEYLHDRGVVYRDLKPENMMLDLAGYAKLVDFGFAKYLGFSRKTWTFCGTPEYVAPEVILNKGHDFSVDIWSLGVLMYELLTGTPPFTASDPMKTYNLILKGVDALDFPRKMTKNAMVLIKKLCRETPTERLGYGRGGMKDIRKNKWFEGFNFEGLRNRTLQPPIVPFVRSATDTSNFDDYPEDRDPPPIDDLSGWDAEF</sequence>
<feature type="domain" description="AGC-kinase C-terminal" evidence="8">
    <location>
        <begin position="184"/>
        <end position="235"/>
    </location>
</feature>
<name>A0A915JWI0_ROMCU</name>
<evidence type="ECO:0000256" key="5">
    <source>
        <dbReference type="ARBA" id="ARBA00022840"/>
    </source>
</evidence>
<dbReference type="InterPro" id="IPR000719">
    <property type="entry name" value="Prot_kinase_dom"/>
</dbReference>
<evidence type="ECO:0000256" key="6">
    <source>
        <dbReference type="SAM" id="MobiDB-lite"/>
    </source>
</evidence>
<dbReference type="AlphaFoldDB" id="A0A915JWI0"/>
<dbReference type="SUPFAM" id="SSF56112">
    <property type="entry name" value="Protein kinase-like (PK-like)"/>
    <property type="match status" value="1"/>
</dbReference>
<evidence type="ECO:0000256" key="1">
    <source>
        <dbReference type="ARBA" id="ARBA00022527"/>
    </source>
</evidence>
<feature type="region of interest" description="Disordered" evidence="6">
    <location>
        <begin position="207"/>
        <end position="235"/>
    </location>
</feature>
<keyword evidence="4" id="KW-0418">Kinase</keyword>
<feature type="domain" description="Protein kinase" evidence="7">
    <location>
        <begin position="1"/>
        <end position="183"/>
    </location>
</feature>
<protein>
    <submittedName>
        <fullName evidence="10">cGMP-dependent protein kinase</fullName>
    </submittedName>
</protein>
<organism evidence="9 10">
    <name type="scientific">Romanomermis culicivorax</name>
    <name type="common">Nematode worm</name>
    <dbReference type="NCBI Taxonomy" id="13658"/>
    <lineage>
        <taxon>Eukaryota</taxon>
        <taxon>Metazoa</taxon>
        <taxon>Ecdysozoa</taxon>
        <taxon>Nematoda</taxon>
        <taxon>Enoplea</taxon>
        <taxon>Dorylaimia</taxon>
        <taxon>Mermithida</taxon>
        <taxon>Mermithoidea</taxon>
        <taxon>Mermithidae</taxon>
        <taxon>Romanomermis</taxon>
    </lineage>
</organism>
<dbReference type="Pfam" id="PF00069">
    <property type="entry name" value="Pkinase"/>
    <property type="match status" value="1"/>
</dbReference>
<keyword evidence="3" id="KW-0547">Nucleotide-binding</keyword>
<dbReference type="Gene3D" id="1.10.510.10">
    <property type="entry name" value="Transferase(Phosphotransferase) domain 1"/>
    <property type="match status" value="1"/>
</dbReference>
<evidence type="ECO:0000313" key="9">
    <source>
        <dbReference type="Proteomes" id="UP000887565"/>
    </source>
</evidence>
<keyword evidence="9" id="KW-1185">Reference proteome</keyword>
<evidence type="ECO:0000259" key="8">
    <source>
        <dbReference type="PROSITE" id="PS51285"/>
    </source>
</evidence>
<dbReference type="PROSITE" id="PS00108">
    <property type="entry name" value="PROTEIN_KINASE_ST"/>
    <property type="match status" value="1"/>
</dbReference>
<dbReference type="PROSITE" id="PS51285">
    <property type="entry name" value="AGC_KINASE_CTER"/>
    <property type="match status" value="1"/>
</dbReference>
<dbReference type="PROSITE" id="PS50011">
    <property type="entry name" value="PROTEIN_KINASE_DOM"/>
    <property type="match status" value="1"/>
</dbReference>
<dbReference type="InterPro" id="IPR000961">
    <property type="entry name" value="AGC-kinase_C"/>
</dbReference>
<reference evidence="10" key="1">
    <citation type="submission" date="2022-11" db="UniProtKB">
        <authorList>
            <consortium name="WormBaseParasite"/>
        </authorList>
    </citation>
    <scope>IDENTIFICATION</scope>
</reference>
<dbReference type="OMA" id="CCRYEAE"/>
<proteinExistence type="predicted"/>
<dbReference type="WBParaSite" id="nRc.2.0.1.t30681-RA">
    <property type="protein sequence ID" value="nRc.2.0.1.t30681-RA"/>
    <property type="gene ID" value="nRc.2.0.1.g30681"/>
</dbReference>
<evidence type="ECO:0000256" key="3">
    <source>
        <dbReference type="ARBA" id="ARBA00022741"/>
    </source>
</evidence>
<dbReference type="InterPro" id="IPR011009">
    <property type="entry name" value="Kinase-like_dom_sf"/>
</dbReference>
<dbReference type="GO" id="GO:0004690">
    <property type="term" value="F:cyclic nucleotide-dependent protein kinase activity"/>
    <property type="evidence" value="ECO:0007669"/>
    <property type="project" value="UniProtKB-ARBA"/>
</dbReference>
<dbReference type="PANTHER" id="PTHR24353">
    <property type="entry name" value="CYCLIC NUCLEOTIDE-DEPENDENT PROTEIN KINASE"/>
    <property type="match status" value="1"/>
</dbReference>
<evidence type="ECO:0000256" key="2">
    <source>
        <dbReference type="ARBA" id="ARBA00022679"/>
    </source>
</evidence>
<dbReference type="GO" id="GO:0005524">
    <property type="term" value="F:ATP binding"/>
    <property type="evidence" value="ECO:0007669"/>
    <property type="project" value="UniProtKB-KW"/>
</dbReference>
<keyword evidence="1" id="KW-0723">Serine/threonine-protein kinase</keyword>
<dbReference type="PANTHER" id="PTHR24353:SF111">
    <property type="match status" value="1"/>
</dbReference>
<evidence type="ECO:0000259" key="7">
    <source>
        <dbReference type="PROSITE" id="PS50011"/>
    </source>
</evidence>
<dbReference type="Gene3D" id="3.30.200.20">
    <property type="entry name" value="Phosphorylase Kinase, domain 1"/>
    <property type="match status" value="1"/>
</dbReference>
<dbReference type="SMART" id="SM00133">
    <property type="entry name" value="S_TK_X"/>
    <property type="match status" value="1"/>
</dbReference>
<dbReference type="SMART" id="SM00220">
    <property type="entry name" value="S_TKc"/>
    <property type="match status" value="1"/>
</dbReference>
<evidence type="ECO:0000256" key="4">
    <source>
        <dbReference type="ARBA" id="ARBA00022777"/>
    </source>
</evidence>